<organism evidence="6 7">
    <name type="scientific">Myripristis murdjan</name>
    <name type="common">pinecone soldierfish</name>
    <dbReference type="NCBI Taxonomy" id="586833"/>
    <lineage>
        <taxon>Eukaryota</taxon>
        <taxon>Metazoa</taxon>
        <taxon>Chordata</taxon>
        <taxon>Craniata</taxon>
        <taxon>Vertebrata</taxon>
        <taxon>Euteleostomi</taxon>
        <taxon>Actinopterygii</taxon>
        <taxon>Neopterygii</taxon>
        <taxon>Teleostei</taxon>
        <taxon>Neoteleostei</taxon>
        <taxon>Acanthomorphata</taxon>
        <taxon>Holocentriformes</taxon>
        <taxon>Holocentridae</taxon>
        <taxon>Myripristis</taxon>
    </lineage>
</organism>
<dbReference type="InParanoid" id="A0A668AY93"/>
<dbReference type="GO" id="GO:0043124">
    <property type="term" value="P:negative regulation of canonical NF-kappaB signal transduction"/>
    <property type="evidence" value="ECO:0007669"/>
    <property type="project" value="InterPro"/>
</dbReference>
<keyword evidence="2 3" id="KW-0175">Coiled coil</keyword>
<dbReference type="PANTHER" id="PTHR15249:SF0">
    <property type="entry name" value="TRAF FAMILY MEMBER-ASSOCIATED NF-KAPPA-B ACTIVATOR"/>
    <property type="match status" value="1"/>
</dbReference>
<keyword evidence="7" id="KW-1185">Reference proteome</keyword>
<gene>
    <name evidence="6" type="primary">TANK</name>
    <name evidence="6" type="synonym">tank</name>
</gene>
<protein>
    <submittedName>
        <fullName evidence="6">TRAF family member-associated NFKB activator</fullName>
    </submittedName>
</protein>
<dbReference type="InterPro" id="IPR024581">
    <property type="entry name" value="TBD"/>
</dbReference>
<evidence type="ECO:0000259" key="5">
    <source>
        <dbReference type="Pfam" id="PF12845"/>
    </source>
</evidence>
<evidence type="ECO:0000256" key="2">
    <source>
        <dbReference type="ARBA" id="ARBA00023054"/>
    </source>
</evidence>
<dbReference type="RefSeq" id="XP_029937521.1">
    <property type="nucleotide sequence ID" value="XM_030081661.1"/>
</dbReference>
<dbReference type="GeneID" id="115380457"/>
<accession>A0A668AY93</accession>
<dbReference type="PANTHER" id="PTHR15249">
    <property type="entry name" value="TRAF FAMILY MEMBER-ASSOCIATED NF-KAPPA-B ACTIVATOR"/>
    <property type="match status" value="1"/>
</dbReference>
<dbReference type="Ensembl" id="ENSMMDT00005053763.1">
    <property type="protein sequence ID" value="ENSMMDP00005052736.1"/>
    <property type="gene ID" value="ENSMMDG00005023755.1"/>
</dbReference>
<dbReference type="Proteomes" id="UP000472263">
    <property type="component" value="Chromosome 21"/>
</dbReference>
<keyword evidence="1" id="KW-0597">Phosphoprotein</keyword>
<sequence>MERNIGDQLNKAFEAYRQASIEKDNAKKELQKMTEYYQQYTQKLQKQIEDQKQAILKLEAQLMSTAKQPSGEVKCEMAPRTQEEETSPCNHLLDGPGGSRKIPCLNETMEIAVAVAPKLPVNSSIDNQDMLEVFEAIQGKFQQIRLLTRRQKDHLKRFHGGNDTSNDQRFSMPIQCTDGTVEQTERPFPSALRPAVDIPHPPMPLASRGASPEDRDLEDSLTKLSVKFPPSADSEYEFLNSAPERHIGLPMPRKRPVSSVPTALTEEVPVELAMPFDYPASPSHSTSSSLSQESVRGPQQPLWSPELCEAVNVRTELEMAQSSSPDKCAFCHAVVPQDRMNSHLYSHFSHKNEASN</sequence>
<reference evidence="6" key="2">
    <citation type="submission" date="2025-08" db="UniProtKB">
        <authorList>
            <consortium name="Ensembl"/>
        </authorList>
    </citation>
    <scope>IDENTIFICATION</scope>
</reference>
<evidence type="ECO:0000313" key="6">
    <source>
        <dbReference type="Ensembl" id="ENSMMDP00005052736.1"/>
    </source>
</evidence>
<evidence type="ECO:0000256" key="3">
    <source>
        <dbReference type="SAM" id="Coils"/>
    </source>
</evidence>
<reference evidence="6" key="3">
    <citation type="submission" date="2025-09" db="UniProtKB">
        <authorList>
            <consortium name="Ensembl"/>
        </authorList>
    </citation>
    <scope>IDENTIFICATION</scope>
</reference>
<evidence type="ECO:0000256" key="1">
    <source>
        <dbReference type="ARBA" id="ARBA00022553"/>
    </source>
</evidence>
<proteinExistence type="predicted"/>
<evidence type="ECO:0000256" key="4">
    <source>
        <dbReference type="SAM" id="MobiDB-lite"/>
    </source>
</evidence>
<feature type="domain" description="Tbk1/Ikki binding" evidence="5">
    <location>
        <begin position="125"/>
        <end position="178"/>
    </location>
</feature>
<feature type="compositionally biased region" description="Low complexity" evidence="4">
    <location>
        <begin position="281"/>
        <end position="294"/>
    </location>
</feature>
<name>A0A668AY93_9TELE</name>
<dbReference type="Pfam" id="PF12845">
    <property type="entry name" value="TBD"/>
    <property type="match status" value="1"/>
</dbReference>
<dbReference type="GeneTree" id="ENSGT00390000008712"/>
<reference evidence="6" key="1">
    <citation type="submission" date="2019-06" db="EMBL/GenBank/DDBJ databases">
        <authorList>
            <consortium name="Wellcome Sanger Institute Data Sharing"/>
        </authorList>
    </citation>
    <scope>NUCLEOTIDE SEQUENCE [LARGE SCALE GENOMIC DNA]</scope>
</reference>
<evidence type="ECO:0000313" key="7">
    <source>
        <dbReference type="Proteomes" id="UP000472263"/>
    </source>
</evidence>
<dbReference type="InterPro" id="IPR039669">
    <property type="entry name" value="TANK"/>
</dbReference>
<feature type="coiled-coil region" evidence="3">
    <location>
        <begin position="9"/>
        <end position="68"/>
    </location>
</feature>
<dbReference type="AlphaFoldDB" id="A0A668AY93"/>
<dbReference type="CTD" id="10010"/>
<dbReference type="OrthoDB" id="9937252at2759"/>
<feature type="region of interest" description="Disordered" evidence="4">
    <location>
        <begin position="279"/>
        <end position="301"/>
    </location>
</feature>